<dbReference type="RefSeq" id="WP_003544162.1">
    <property type="nucleotide sequence ID" value="NC_015565.1"/>
</dbReference>
<protein>
    <submittedName>
        <fullName evidence="3">Zinc finger SWIM domain protein</fullName>
    </submittedName>
</protein>
<dbReference type="HOGENOM" id="CLU_035128_0_0_9"/>
<dbReference type="PROSITE" id="PS50966">
    <property type="entry name" value="ZF_SWIM"/>
    <property type="match status" value="1"/>
</dbReference>
<name>F6B5U6_DESCC</name>
<dbReference type="AlphaFoldDB" id="F6B5U6"/>
<keyword evidence="4" id="KW-1185">Reference proteome</keyword>
<accession>F6B5U6</accession>
<organism evidence="3 4">
    <name type="scientific">Desulfotomaculum nigrificans (strain DSM 14880 / VKM B-2319 / CO-1-SRB)</name>
    <name type="common">Desulfotomaculum carboxydivorans</name>
    <dbReference type="NCBI Taxonomy" id="868595"/>
    <lineage>
        <taxon>Bacteria</taxon>
        <taxon>Bacillati</taxon>
        <taxon>Bacillota</taxon>
        <taxon>Clostridia</taxon>
        <taxon>Eubacteriales</taxon>
        <taxon>Desulfotomaculaceae</taxon>
        <taxon>Desulfotomaculum</taxon>
    </lineage>
</organism>
<feature type="domain" description="SWIM-type" evidence="2">
    <location>
        <begin position="49"/>
        <end position="87"/>
    </location>
</feature>
<dbReference type="eggNOG" id="COG4715">
    <property type="taxonomic scope" value="Bacteria"/>
</dbReference>
<sequence>MNLADFENYIDDRILRRGWEYYYQYNRIKSITVEDETTYTAVVSGTDDYTVTVKLSDCNEILFSECDCPYDLGPYCKHEAAVFYALREMQNSDPNCVKTDSTIEVPASPAKGTKKSPPAQKSPHNRFAKILSSQSKDKLVQFLVSLSLEYDEIGHRVEFEFNASNAEQERKNCIKLIRSYIRQHKDRHGFIPYGEVYGAVEGARLVLERAEQAADDGDYERAMDIYLCLLHEMVPLLQSADDSDGIIGGIIDESITALAELADNELLGEVSEHFFRRLLEESSNNIYDGWPDWQLNLLEICCALAVTPERRRTFEKQLDSYLTELDGSWSSQYKAEKIIMMRYQLILNFEGQDKAEDFMEKNIKFPSIREMAIREALSRKDYGRVERLALDGEQHDKGLPGLISKWKEFRYEAYRLSGQLEKQRNLAMEFILDGSFDYYKKLKATYSKEAWAAIYPGIIKALGEQKGYVRNYTDILIEEREMERLLDYVKGKPAYIVNFYKQLLPLFPEEVYRIFVQHIYNEARLANNRRKYQDVCSLIRLLVKAGGKEHAREVISNLLAIYHRKSAFREELMRIKH</sequence>
<dbReference type="STRING" id="868595.Desca_0265"/>
<dbReference type="InterPro" id="IPR007527">
    <property type="entry name" value="Znf_SWIM"/>
</dbReference>
<keyword evidence="1" id="KW-0479">Metal-binding</keyword>
<dbReference type="KEGG" id="dca:Desca_0265"/>
<keyword evidence="1" id="KW-0862">Zinc</keyword>
<dbReference type="EMBL" id="CP002736">
    <property type="protein sequence ID" value="AEF93169.1"/>
    <property type="molecule type" value="Genomic_DNA"/>
</dbReference>
<gene>
    <name evidence="3" type="ordered locus">Desca_0265</name>
</gene>
<evidence type="ECO:0000313" key="3">
    <source>
        <dbReference type="EMBL" id="AEF93169.1"/>
    </source>
</evidence>
<dbReference type="GO" id="GO:0008270">
    <property type="term" value="F:zinc ion binding"/>
    <property type="evidence" value="ECO:0007669"/>
    <property type="project" value="UniProtKB-KW"/>
</dbReference>
<evidence type="ECO:0000313" key="4">
    <source>
        <dbReference type="Proteomes" id="UP000009226"/>
    </source>
</evidence>
<proteinExistence type="predicted"/>
<keyword evidence="1" id="KW-0863">Zinc-finger</keyword>
<dbReference type="Pfam" id="PF04434">
    <property type="entry name" value="SWIM"/>
    <property type="match status" value="1"/>
</dbReference>
<dbReference type="Proteomes" id="UP000009226">
    <property type="component" value="Chromosome"/>
</dbReference>
<reference evidence="3 4" key="1">
    <citation type="submission" date="2011-05" db="EMBL/GenBank/DDBJ databases">
        <title>Complete sequence of Desulfotomaculum carboxydivorans CO-1-SRB.</title>
        <authorList>
            <consortium name="US DOE Joint Genome Institute"/>
            <person name="Lucas S."/>
            <person name="Han J."/>
            <person name="Lapidus A."/>
            <person name="Cheng J.-F."/>
            <person name="Goodwin L."/>
            <person name="Pitluck S."/>
            <person name="Peters L."/>
            <person name="Mikhailova N."/>
            <person name="Lu M."/>
            <person name="Han C."/>
            <person name="Tapia R."/>
            <person name="Land M."/>
            <person name="Hauser L."/>
            <person name="Kyrpides N."/>
            <person name="Ivanova N."/>
            <person name="Pagani I."/>
            <person name="Stams A."/>
            <person name="Plugge C."/>
            <person name="Muyzer G."/>
            <person name="Kuever J."/>
            <person name="Parshina S."/>
            <person name="Ivanova A."/>
            <person name="Nazina T."/>
            <person name="Woyke T."/>
        </authorList>
    </citation>
    <scope>NUCLEOTIDE SEQUENCE [LARGE SCALE GENOMIC DNA]</scope>
    <source>
        <strain evidence="4">DSM 14880 / VKM B-2319 / CO-1-SRB</strain>
    </source>
</reference>
<evidence type="ECO:0000259" key="2">
    <source>
        <dbReference type="PROSITE" id="PS50966"/>
    </source>
</evidence>
<evidence type="ECO:0000256" key="1">
    <source>
        <dbReference type="PROSITE-ProRule" id="PRU00325"/>
    </source>
</evidence>